<sequence>MTSVAVEITGHLAETPELRVTNNGVPVTSFTVMANARRYDEDRQEWVDAHTTAIRVTAWSTLAEHAVDSLARGALVTVSGGRLTADAWTDREGTARATLELRADSIRVDLTTQTVAITRAPRTSAA</sequence>
<reference evidence="4 5" key="1">
    <citation type="submission" date="2020-04" db="EMBL/GenBank/DDBJ databases">
        <title>MicrobeNet Type strains.</title>
        <authorList>
            <person name="Nicholson A.C."/>
        </authorList>
    </citation>
    <scope>NUCLEOTIDE SEQUENCE [LARGE SCALE GENOMIC DNA]</scope>
    <source>
        <strain evidence="4 5">DSM 44445</strain>
    </source>
</reference>
<evidence type="ECO:0000256" key="3">
    <source>
        <dbReference type="RuleBase" id="RU000524"/>
    </source>
</evidence>
<dbReference type="InterPro" id="IPR000424">
    <property type="entry name" value="Primosome_PriB/ssb"/>
</dbReference>
<evidence type="ECO:0000256" key="1">
    <source>
        <dbReference type="ARBA" id="ARBA00023125"/>
    </source>
</evidence>
<dbReference type="GO" id="GO:0003697">
    <property type="term" value="F:single-stranded DNA binding"/>
    <property type="evidence" value="ECO:0007669"/>
    <property type="project" value="InterPro"/>
</dbReference>
<keyword evidence="5" id="KW-1185">Reference proteome</keyword>
<comment type="caution">
    <text evidence="4">The sequence shown here is derived from an EMBL/GenBank/DDBJ whole genome shotgun (WGS) entry which is preliminary data.</text>
</comment>
<dbReference type="Pfam" id="PF00436">
    <property type="entry name" value="SSB"/>
    <property type="match status" value="1"/>
</dbReference>
<dbReference type="EMBL" id="JAAXPE010000036">
    <property type="protein sequence ID" value="NKY88860.1"/>
    <property type="molecule type" value="Genomic_DNA"/>
</dbReference>
<accession>A0A7X6M266</accession>
<dbReference type="NCBIfam" id="TIGR00621">
    <property type="entry name" value="ssb"/>
    <property type="match status" value="1"/>
</dbReference>
<dbReference type="InterPro" id="IPR011344">
    <property type="entry name" value="ssDNA-bd"/>
</dbReference>
<dbReference type="CDD" id="cd04496">
    <property type="entry name" value="SSB_OBF"/>
    <property type="match status" value="1"/>
</dbReference>
<evidence type="ECO:0000313" key="5">
    <source>
        <dbReference type="Proteomes" id="UP000523447"/>
    </source>
</evidence>
<evidence type="ECO:0000256" key="2">
    <source>
        <dbReference type="PIRNR" id="PIRNR002070"/>
    </source>
</evidence>
<organism evidence="4 5">
    <name type="scientific">Nocardia veterana</name>
    <dbReference type="NCBI Taxonomy" id="132249"/>
    <lineage>
        <taxon>Bacteria</taxon>
        <taxon>Bacillati</taxon>
        <taxon>Actinomycetota</taxon>
        <taxon>Actinomycetes</taxon>
        <taxon>Mycobacteriales</taxon>
        <taxon>Nocardiaceae</taxon>
        <taxon>Nocardia</taxon>
    </lineage>
</organism>
<dbReference type="Gene3D" id="2.40.50.140">
    <property type="entry name" value="Nucleic acid-binding proteins"/>
    <property type="match status" value="1"/>
</dbReference>
<dbReference type="PANTHER" id="PTHR10302">
    <property type="entry name" value="SINGLE-STRANDED DNA-BINDING PROTEIN"/>
    <property type="match status" value="1"/>
</dbReference>
<dbReference type="PIRSF" id="PIRSF002070">
    <property type="entry name" value="SSB"/>
    <property type="match status" value="1"/>
</dbReference>
<dbReference type="RefSeq" id="WP_051032274.1">
    <property type="nucleotide sequence ID" value="NZ_CAWPHS010000030.1"/>
</dbReference>
<dbReference type="PROSITE" id="PS50935">
    <property type="entry name" value="SSB"/>
    <property type="match status" value="1"/>
</dbReference>
<proteinExistence type="predicted"/>
<gene>
    <name evidence="4" type="primary">ssb</name>
    <name evidence="4" type="ORF">HGA07_24995</name>
</gene>
<protein>
    <recommendedName>
        <fullName evidence="2 3">Single-stranded DNA-binding protein</fullName>
    </recommendedName>
</protein>
<keyword evidence="1 2" id="KW-0238">DNA-binding</keyword>
<dbReference type="SUPFAM" id="SSF50249">
    <property type="entry name" value="Nucleic acid-binding proteins"/>
    <property type="match status" value="1"/>
</dbReference>
<dbReference type="GO" id="GO:0006260">
    <property type="term" value="P:DNA replication"/>
    <property type="evidence" value="ECO:0007669"/>
    <property type="project" value="InterPro"/>
</dbReference>
<dbReference type="PANTHER" id="PTHR10302:SF27">
    <property type="entry name" value="SINGLE-STRANDED DNA-BINDING PROTEIN"/>
    <property type="match status" value="1"/>
</dbReference>
<dbReference type="Proteomes" id="UP000523447">
    <property type="component" value="Unassembled WGS sequence"/>
</dbReference>
<evidence type="ECO:0000313" key="4">
    <source>
        <dbReference type="EMBL" id="NKY88860.1"/>
    </source>
</evidence>
<dbReference type="InterPro" id="IPR012340">
    <property type="entry name" value="NA-bd_OB-fold"/>
</dbReference>
<name>A0A7X6M266_9NOCA</name>
<dbReference type="AlphaFoldDB" id="A0A7X6M266"/>
<dbReference type="GO" id="GO:0009295">
    <property type="term" value="C:nucleoid"/>
    <property type="evidence" value="ECO:0007669"/>
    <property type="project" value="TreeGrafter"/>
</dbReference>